<reference evidence="3" key="2">
    <citation type="submission" date="2022-01" db="EMBL/GenBank/DDBJ databases">
        <authorList>
            <person name="Yamashiro T."/>
            <person name="Shiraishi A."/>
            <person name="Satake H."/>
            <person name="Nakayama K."/>
        </authorList>
    </citation>
    <scope>NUCLEOTIDE SEQUENCE</scope>
</reference>
<evidence type="ECO:0000256" key="1">
    <source>
        <dbReference type="SAM" id="Coils"/>
    </source>
</evidence>
<sequence>MLELSYCMAFSRNHPKQIHGMDDAKEIWEAIRTRFGGNANSKKMQKAVLKQQFEAFTISSSEGLEKGYDRFQPYYFSQLEAHGAEVSTKDANHKFLRYLPPAWSNLAMTMRTKPDVDTLSIDDLYSNLRVFKQELTSTSKSSTSAQNVAFVSHSKEQQHRECTSKGTNDGKKRDSFYQDLGAVKKEQNQNCLLTMDDGVVNWGEHIVEEEETNHAIMAISSNNEVSLCSKTCIDSYNKLKTLCDEQTNQLGEQEAKILTYTLDVKKLEDQVVTFQKQQLSLNEQLTYQANEIYAKR</sequence>
<feature type="coiled-coil region" evidence="1">
    <location>
        <begin position="236"/>
        <end position="284"/>
    </location>
</feature>
<name>A0ABQ5B5N9_9ASTR</name>
<evidence type="ECO:0000256" key="2">
    <source>
        <dbReference type="SAM" id="MobiDB-lite"/>
    </source>
</evidence>
<dbReference type="Proteomes" id="UP001151760">
    <property type="component" value="Unassembled WGS sequence"/>
</dbReference>
<organism evidence="3 4">
    <name type="scientific">Tanacetum coccineum</name>
    <dbReference type="NCBI Taxonomy" id="301880"/>
    <lineage>
        <taxon>Eukaryota</taxon>
        <taxon>Viridiplantae</taxon>
        <taxon>Streptophyta</taxon>
        <taxon>Embryophyta</taxon>
        <taxon>Tracheophyta</taxon>
        <taxon>Spermatophyta</taxon>
        <taxon>Magnoliopsida</taxon>
        <taxon>eudicotyledons</taxon>
        <taxon>Gunneridae</taxon>
        <taxon>Pentapetalae</taxon>
        <taxon>asterids</taxon>
        <taxon>campanulids</taxon>
        <taxon>Asterales</taxon>
        <taxon>Asteraceae</taxon>
        <taxon>Asteroideae</taxon>
        <taxon>Anthemideae</taxon>
        <taxon>Anthemidinae</taxon>
        <taxon>Tanacetum</taxon>
    </lineage>
</organism>
<evidence type="ECO:0000313" key="4">
    <source>
        <dbReference type="Proteomes" id="UP001151760"/>
    </source>
</evidence>
<comment type="caution">
    <text evidence="3">The sequence shown here is derived from an EMBL/GenBank/DDBJ whole genome shotgun (WGS) entry which is preliminary data.</text>
</comment>
<feature type="compositionally biased region" description="Basic and acidic residues" evidence="2">
    <location>
        <begin position="153"/>
        <end position="170"/>
    </location>
</feature>
<protein>
    <submittedName>
        <fullName evidence="3">Uncharacterized protein</fullName>
    </submittedName>
</protein>
<proteinExistence type="predicted"/>
<accession>A0ABQ5B5N9</accession>
<reference evidence="3" key="1">
    <citation type="journal article" date="2022" name="Int. J. Mol. Sci.">
        <title>Draft Genome of Tanacetum Coccineum: Genomic Comparison of Closely Related Tanacetum-Family Plants.</title>
        <authorList>
            <person name="Yamashiro T."/>
            <person name="Shiraishi A."/>
            <person name="Nakayama K."/>
            <person name="Satake H."/>
        </authorList>
    </citation>
    <scope>NUCLEOTIDE SEQUENCE</scope>
</reference>
<dbReference type="Pfam" id="PF14223">
    <property type="entry name" value="Retrotran_gag_2"/>
    <property type="match status" value="1"/>
</dbReference>
<keyword evidence="1" id="KW-0175">Coiled coil</keyword>
<evidence type="ECO:0000313" key="3">
    <source>
        <dbReference type="EMBL" id="GJT10206.1"/>
    </source>
</evidence>
<gene>
    <name evidence="3" type="ORF">Tco_0857248</name>
</gene>
<keyword evidence="4" id="KW-1185">Reference proteome</keyword>
<feature type="region of interest" description="Disordered" evidence="2">
    <location>
        <begin position="146"/>
        <end position="170"/>
    </location>
</feature>
<dbReference type="EMBL" id="BQNB010012969">
    <property type="protein sequence ID" value="GJT10206.1"/>
    <property type="molecule type" value="Genomic_DNA"/>
</dbReference>